<organism evidence="1">
    <name type="scientific">Arundo donax</name>
    <name type="common">Giant reed</name>
    <name type="synonym">Donax arundinaceus</name>
    <dbReference type="NCBI Taxonomy" id="35708"/>
    <lineage>
        <taxon>Eukaryota</taxon>
        <taxon>Viridiplantae</taxon>
        <taxon>Streptophyta</taxon>
        <taxon>Embryophyta</taxon>
        <taxon>Tracheophyta</taxon>
        <taxon>Spermatophyta</taxon>
        <taxon>Magnoliopsida</taxon>
        <taxon>Liliopsida</taxon>
        <taxon>Poales</taxon>
        <taxon>Poaceae</taxon>
        <taxon>PACMAD clade</taxon>
        <taxon>Arundinoideae</taxon>
        <taxon>Arundineae</taxon>
        <taxon>Arundo</taxon>
    </lineage>
</organism>
<evidence type="ECO:0000313" key="1">
    <source>
        <dbReference type="EMBL" id="JAD79554.1"/>
    </source>
</evidence>
<name>A0A0A9CT93_ARUDO</name>
<reference evidence="1" key="1">
    <citation type="submission" date="2014-09" db="EMBL/GenBank/DDBJ databases">
        <authorList>
            <person name="Magalhaes I.L.F."/>
            <person name="Oliveira U."/>
            <person name="Santos F.R."/>
            <person name="Vidigal T.H.D.A."/>
            <person name="Brescovit A.D."/>
            <person name="Santos A.J."/>
        </authorList>
    </citation>
    <scope>NUCLEOTIDE SEQUENCE</scope>
    <source>
        <tissue evidence="1">Shoot tissue taken approximately 20 cm above the soil surface</tissue>
    </source>
</reference>
<sequence>MHLGLVRHCNHQVRWLQDNVKSTLAEPTSRLSTEMQIRNVNRNDMLGSREASYHSVITFPNFATHSVPSFNKISRFTIIYVSKLGTELADVLDLSYCDIVNTSIAHPNC</sequence>
<dbReference type="AlphaFoldDB" id="A0A0A9CT93"/>
<dbReference type="EMBL" id="GBRH01218341">
    <property type="protein sequence ID" value="JAD79554.1"/>
    <property type="molecule type" value="Transcribed_RNA"/>
</dbReference>
<protein>
    <submittedName>
        <fullName evidence="1">Uncharacterized protein</fullName>
    </submittedName>
</protein>
<reference evidence="1" key="2">
    <citation type="journal article" date="2015" name="Data Brief">
        <title>Shoot transcriptome of the giant reed, Arundo donax.</title>
        <authorList>
            <person name="Barrero R.A."/>
            <person name="Guerrero F.D."/>
            <person name="Moolhuijzen P."/>
            <person name="Goolsby J.A."/>
            <person name="Tidwell J."/>
            <person name="Bellgard S.E."/>
            <person name="Bellgard M.I."/>
        </authorList>
    </citation>
    <scope>NUCLEOTIDE SEQUENCE</scope>
    <source>
        <tissue evidence="1">Shoot tissue taken approximately 20 cm above the soil surface</tissue>
    </source>
</reference>
<accession>A0A0A9CT93</accession>
<proteinExistence type="predicted"/>